<evidence type="ECO:0000259" key="2">
    <source>
        <dbReference type="Pfam" id="PF02342"/>
    </source>
</evidence>
<protein>
    <submittedName>
        <fullName evidence="3">Tellurium resistance TerZ family protein</fullName>
    </submittedName>
</protein>
<evidence type="ECO:0000256" key="1">
    <source>
        <dbReference type="ARBA" id="ARBA00022686"/>
    </source>
</evidence>
<proteinExistence type="predicted"/>
<feature type="domain" description="TerD" evidence="2">
    <location>
        <begin position="2"/>
        <end position="179"/>
    </location>
</feature>
<reference evidence="3" key="2">
    <citation type="journal article" date="2024" name="Toxins">
        <title>Genome Sequence Analysis of Native Xenorhabdus Strains Isolated from Entomopathogenic Nematodes in Argentina.</title>
        <authorList>
            <person name="Palma L."/>
            <person name="Frizzo L."/>
            <person name="Kaiser S."/>
            <person name="Berry C."/>
            <person name="Caballero P."/>
            <person name="Bode H.B."/>
            <person name="Del Valle E.E."/>
        </authorList>
    </citation>
    <scope>NUCLEOTIDE SEQUENCE</scope>
    <source>
        <strain evidence="3">M</strain>
    </source>
</reference>
<organism evidence="3">
    <name type="scientific">Xenorhabdus szentirmaii</name>
    <dbReference type="NCBI Taxonomy" id="290112"/>
    <lineage>
        <taxon>Bacteria</taxon>
        <taxon>Pseudomonadati</taxon>
        <taxon>Pseudomonadota</taxon>
        <taxon>Gammaproteobacteria</taxon>
        <taxon>Enterobacterales</taxon>
        <taxon>Morganellaceae</taxon>
        <taxon>Xenorhabdus</taxon>
    </lineage>
</organism>
<keyword evidence="1" id="KW-0778">Tellurium resistance</keyword>
<dbReference type="RefSeq" id="WP_323869321.1">
    <property type="nucleotide sequence ID" value="NZ_JACXBF010000382.1"/>
</dbReference>
<dbReference type="GO" id="GO:0046690">
    <property type="term" value="P:response to tellurium ion"/>
    <property type="evidence" value="ECO:0007669"/>
    <property type="project" value="UniProtKB-KW"/>
</dbReference>
<dbReference type="InterPro" id="IPR003325">
    <property type="entry name" value="TerD"/>
</dbReference>
<name>A0AAW3YZJ7_9GAMM</name>
<dbReference type="Proteomes" id="UP001193920">
    <property type="component" value="Unassembled WGS sequence"/>
</dbReference>
<sequence length="196" mass="21571">MVSLNKNQSVSLAKQSASLAKVDFGLGWDPITKKKGFLASLFGGGNDEIDLDASCILLDKSGNTIDIVWFRQLRSKCGSILHTGDNLTGEGDGDDEVIRVDLIKLPVNVEYLAFTVNSFRSQTFNDVENAFCRVVDQSGKELARYQLNEQGSHTGIIISSLRRNSGQWDFTAHGVPCRGRIIEDMYPEIVETVVNA</sequence>
<dbReference type="Gene3D" id="2.60.60.30">
    <property type="entry name" value="sav2460 like domains"/>
    <property type="match status" value="1"/>
</dbReference>
<dbReference type="CDD" id="cd06974">
    <property type="entry name" value="TerD_like"/>
    <property type="match status" value="1"/>
</dbReference>
<comment type="caution">
    <text evidence="3">The sequence shown here is derived from an EMBL/GenBank/DDBJ whole genome shotgun (WGS) entry which is preliminary data.</text>
</comment>
<evidence type="ECO:0000313" key="3">
    <source>
        <dbReference type="EMBL" id="MBD2801678.1"/>
    </source>
</evidence>
<gene>
    <name evidence="3" type="ORF">ID854_14800</name>
</gene>
<dbReference type="InterPro" id="IPR051324">
    <property type="entry name" value="Stress/Tellurium_Resist"/>
</dbReference>
<dbReference type="EMBL" id="JACXBF010000382">
    <property type="protein sequence ID" value="MBD2801678.1"/>
    <property type="molecule type" value="Genomic_DNA"/>
</dbReference>
<dbReference type="PANTHER" id="PTHR32097:SF17">
    <property type="entry name" value="CAMP-BINDING PROTEIN 1-RELATED"/>
    <property type="match status" value="1"/>
</dbReference>
<dbReference type="Pfam" id="PF02342">
    <property type="entry name" value="TerD"/>
    <property type="match status" value="1"/>
</dbReference>
<dbReference type="AlphaFoldDB" id="A0AAW3YZJ7"/>
<accession>A0AAW3YZJ7</accession>
<dbReference type="PANTHER" id="PTHR32097">
    <property type="entry name" value="CAMP-BINDING PROTEIN 1-RELATED"/>
    <property type="match status" value="1"/>
</dbReference>
<reference evidence="3" key="1">
    <citation type="submission" date="2020-09" db="EMBL/GenBank/DDBJ databases">
        <authorList>
            <person name="Palma L."/>
            <person name="Caballero P."/>
            <person name="Berry C."/>
            <person name="Del Valle E."/>
        </authorList>
    </citation>
    <scope>NUCLEOTIDE SEQUENCE</scope>
    <source>
        <strain evidence="3">M</strain>
    </source>
</reference>